<gene>
    <name evidence="2" type="ORF">K1I37_16350</name>
</gene>
<dbReference type="SUPFAM" id="SSF51658">
    <property type="entry name" value="Xylose isomerase-like"/>
    <property type="match status" value="1"/>
</dbReference>
<dbReference type="PANTHER" id="PTHR12110">
    <property type="entry name" value="HYDROXYPYRUVATE ISOMERASE"/>
    <property type="match status" value="1"/>
</dbReference>
<sequence>MANLALQLYTLRDLLEKDFAGTLRKVADIGYQAVELHTYGGLTPVQLRNLLDDLGLQAVSAHVALTRIESELGNVLEEAKTIGFQYIVVPWLPPERRQTKEDYEKLIATLARAGDEVAQAGLQLVYHNHDFEFTKFDGEFMLDTLFAKTDAERVQAELDLYWIHRAGEDPVAYINKYAGRLDLLHMKDASAADGSFAEVGQGVLDWDKIIAAAKDAGVKWYIVEQDVCKTDALACIQTSFAFLQHRV</sequence>
<dbReference type="GO" id="GO:0016853">
    <property type="term" value="F:isomerase activity"/>
    <property type="evidence" value="ECO:0007669"/>
    <property type="project" value="UniProtKB-KW"/>
</dbReference>
<proteinExistence type="predicted"/>
<organism evidence="2 3">
    <name type="scientific">Alicyclobacillus acidoterrestris (strain ATCC 49025 / DSM 3922 / CIP 106132 / NCIMB 13137 / GD3B)</name>
    <dbReference type="NCBI Taxonomy" id="1356854"/>
    <lineage>
        <taxon>Bacteria</taxon>
        <taxon>Bacillati</taxon>
        <taxon>Bacillota</taxon>
        <taxon>Bacilli</taxon>
        <taxon>Bacillales</taxon>
        <taxon>Alicyclobacillaceae</taxon>
        <taxon>Alicyclobacillus</taxon>
    </lineage>
</organism>
<dbReference type="Gene3D" id="3.20.20.150">
    <property type="entry name" value="Divalent-metal-dependent TIM barrel enzymes"/>
    <property type="match status" value="1"/>
</dbReference>
<keyword evidence="3" id="KW-1185">Reference proteome</keyword>
<evidence type="ECO:0000259" key="1">
    <source>
        <dbReference type="Pfam" id="PF01261"/>
    </source>
</evidence>
<feature type="domain" description="Xylose isomerase-like TIM barrel" evidence="1">
    <location>
        <begin position="23"/>
        <end position="225"/>
    </location>
</feature>
<keyword evidence="2" id="KW-0413">Isomerase</keyword>
<dbReference type="InterPro" id="IPR036237">
    <property type="entry name" value="Xyl_isomerase-like_sf"/>
</dbReference>
<dbReference type="PANTHER" id="PTHR12110:SF41">
    <property type="entry name" value="INOSOSE DEHYDRATASE"/>
    <property type="match status" value="1"/>
</dbReference>
<dbReference type="OrthoDB" id="9798407at2"/>
<name>A0A9E6ZPT7_ALIAG</name>
<evidence type="ECO:0000313" key="2">
    <source>
        <dbReference type="EMBL" id="UNO48230.1"/>
    </source>
</evidence>
<protein>
    <submittedName>
        <fullName evidence="2">Sugar phosphate isomerase/epimerase</fullName>
    </submittedName>
</protein>
<reference evidence="3" key="1">
    <citation type="journal article" date="2022" name="G3 (Bethesda)">
        <title>Unveiling the complete genome sequence of Alicyclobacillus acidoterrestris DSM 3922T, a taint-producing strain.</title>
        <authorList>
            <person name="Leonardo I.C."/>
            <person name="Barreto Crespo M.T."/>
            <person name="Gaspar F.B."/>
        </authorList>
    </citation>
    <scope>NUCLEOTIDE SEQUENCE [LARGE SCALE GENOMIC DNA]</scope>
    <source>
        <strain evidence="3">DSM 3922</strain>
    </source>
</reference>
<evidence type="ECO:0000313" key="3">
    <source>
        <dbReference type="Proteomes" id="UP000829401"/>
    </source>
</evidence>
<dbReference type="InterPro" id="IPR050312">
    <property type="entry name" value="IolE/XylAMocC-like"/>
</dbReference>
<dbReference type="InterPro" id="IPR013022">
    <property type="entry name" value="Xyl_isomerase-like_TIM-brl"/>
</dbReference>
<dbReference type="RefSeq" id="WP_031219299.1">
    <property type="nucleotide sequence ID" value="NZ_AURB01000193.1"/>
</dbReference>
<dbReference type="EMBL" id="CP080467">
    <property type="protein sequence ID" value="UNO48230.1"/>
    <property type="molecule type" value="Genomic_DNA"/>
</dbReference>
<accession>A0A9E6ZPT7</accession>
<dbReference type="Proteomes" id="UP000829401">
    <property type="component" value="Chromosome"/>
</dbReference>
<dbReference type="KEGG" id="aaco:K1I37_16350"/>
<dbReference type="Pfam" id="PF01261">
    <property type="entry name" value="AP_endonuc_2"/>
    <property type="match status" value="1"/>
</dbReference>
<dbReference type="AlphaFoldDB" id="A0A9E6ZPT7"/>